<dbReference type="InterPro" id="IPR005674">
    <property type="entry name" value="CocE/Ser_esterase"/>
</dbReference>
<dbReference type="OrthoDB" id="5240615at2"/>
<accession>A0A346XZ50</accession>
<evidence type="ECO:0000259" key="3">
    <source>
        <dbReference type="SMART" id="SM00939"/>
    </source>
</evidence>
<evidence type="ECO:0000256" key="1">
    <source>
        <dbReference type="ARBA" id="ARBA00022801"/>
    </source>
</evidence>
<dbReference type="Pfam" id="PF02129">
    <property type="entry name" value="Peptidase_S15"/>
    <property type="match status" value="1"/>
</dbReference>
<keyword evidence="2" id="KW-0732">Signal</keyword>
<name>A0A346XZ50_9ACTN</name>
<dbReference type="Proteomes" id="UP000264006">
    <property type="component" value="Chromosome"/>
</dbReference>
<dbReference type="SMART" id="SM00939">
    <property type="entry name" value="PepX_C"/>
    <property type="match status" value="1"/>
</dbReference>
<feature type="domain" description="Xaa-Pro dipeptidyl-peptidase C-terminal" evidence="3">
    <location>
        <begin position="356"/>
        <end position="535"/>
    </location>
</feature>
<sequence length="581" mass="62960">MRTRLLTLLLASVALVAMVATSAPALTAGLSSDASGAEQVTLREDGEWTEHYFPAGDGVTMLHADVIRPKGYDLTDAQPTPVILTVSPYTNHNGSTTDLDLNGVGPNPRFFDFLDRSQALDPDRDGGAYTYVAVDLPGDGGSGGCNDWGGLREQDAVRAAVEWAASQDWSTGKVGMLGKSYDGWTGLMGIAQQPRGLAAVASLEPVYSGYRYIYNNSIHRSSTVATIGLFQVIDAKPGRPGDEPQYLVNSAPQAWCYGVNLAGSNADLHENGPYWEERNLLLTTIGRTTPLFLTQGFLETNTLSDAAFQYYNGLAGSQNRAWYGQFDHVRGWEQQNEAAQEGDYLTGRDTFMDELMRFFDLHLKDITPDVDDAPIVVQDIRGRYRDEAQWPPADMRSYTTSLNAGSYTDNGSGNLLTAPADGIWTVSEPLAHDVWFAGEPSVTVRVDGDTLPTANLAVGVYEITSDNQAYMISRGVTLLHGTGARNVSLQMMGQDWPIPAGSRIGVVVTDADTSQFTHVASRTTVDVLSADIRLPFLTEDRTEFGPGDSTARLEQYMGQTGRPLAVQPGMVTDFTLPGPLQ</sequence>
<proteinExistence type="predicted"/>
<keyword evidence="1" id="KW-0378">Hydrolase</keyword>
<evidence type="ECO:0000256" key="2">
    <source>
        <dbReference type="SAM" id="SignalP"/>
    </source>
</evidence>
<keyword evidence="5" id="KW-1185">Reference proteome</keyword>
<evidence type="ECO:0000313" key="4">
    <source>
        <dbReference type="EMBL" id="AXV07497.1"/>
    </source>
</evidence>
<dbReference type="SUPFAM" id="SSF53474">
    <property type="entry name" value="alpha/beta-Hydrolases"/>
    <property type="match status" value="1"/>
</dbReference>
<dbReference type="InterPro" id="IPR013736">
    <property type="entry name" value="Xaa-Pro_dipept_C"/>
</dbReference>
<dbReference type="Gene3D" id="2.60.120.260">
    <property type="entry name" value="Galactose-binding domain-like"/>
    <property type="match status" value="1"/>
</dbReference>
<reference evidence="4 5" key="1">
    <citation type="submission" date="2018-09" db="EMBL/GenBank/DDBJ databases">
        <title>Complete genome sequence of Euzebya sp. DY32-46 isolated from seawater of Pacific Ocean.</title>
        <authorList>
            <person name="Xu L."/>
            <person name="Wu Y.-H."/>
            <person name="Xu X.-W."/>
        </authorList>
    </citation>
    <scope>NUCLEOTIDE SEQUENCE [LARGE SCALE GENOMIC DNA]</scope>
    <source>
        <strain evidence="4 5">DY32-46</strain>
    </source>
</reference>
<dbReference type="NCBIfam" id="TIGR00976">
    <property type="entry name" value="CocE_NonD"/>
    <property type="match status" value="1"/>
</dbReference>
<dbReference type="Gene3D" id="3.40.50.1820">
    <property type="entry name" value="alpha/beta hydrolase"/>
    <property type="match status" value="1"/>
</dbReference>
<dbReference type="SUPFAM" id="SSF49785">
    <property type="entry name" value="Galactose-binding domain-like"/>
    <property type="match status" value="1"/>
</dbReference>
<dbReference type="InterPro" id="IPR029058">
    <property type="entry name" value="AB_hydrolase_fold"/>
</dbReference>
<dbReference type="AlphaFoldDB" id="A0A346XZ50"/>
<feature type="chain" id="PRO_5016748609" evidence="2">
    <location>
        <begin position="26"/>
        <end position="581"/>
    </location>
</feature>
<dbReference type="EMBL" id="CP031165">
    <property type="protein sequence ID" value="AXV07497.1"/>
    <property type="molecule type" value="Genomic_DNA"/>
</dbReference>
<dbReference type="KEGG" id="euz:DVS28_a2818"/>
<protein>
    <submittedName>
        <fullName evidence="4">Putative secreted protein</fullName>
    </submittedName>
</protein>
<feature type="signal peptide" evidence="2">
    <location>
        <begin position="1"/>
        <end position="25"/>
    </location>
</feature>
<dbReference type="GO" id="GO:0008239">
    <property type="term" value="F:dipeptidyl-peptidase activity"/>
    <property type="evidence" value="ECO:0007669"/>
    <property type="project" value="InterPro"/>
</dbReference>
<gene>
    <name evidence="4" type="ORF">DVS28_a2818</name>
</gene>
<dbReference type="InterPro" id="IPR000383">
    <property type="entry name" value="Xaa-Pro-like_dom"/>
</dbReference>
<evidence type="ECO:0000313" key="5">
    <source>
        <dbReference type="Proteomes" id="UP000264006"/>
    </source>
</evidence>
<organism evidence="4 5">
    <name type="scientific">Euzebya pacifica</name>
    <dbReference type="NCBI Taxonomy" id="1608957"/>
    <lineage>
        <taxon>Bacteria</taxon>
        <taxon>Bacillati</taxon>
        <taxon>Actinomycetota</taxon>
        <taxon>Nitriliruptoria</taxon>
        <taxon>Euzebyales</taxon>
    </lineage>
</organism>
<dbReference type="RefSeq" id="WP_114591978.1">
    <property type="nucleotide sequence ID" value="NZ_CP031165.1"/>
</dbReference>
<dbReference type="InterPro" id="IPR008979">
    <property type="entry name" value="Galactose-bd-like_sf"/>
</dbReference>